<accession>A0A6N7W3T0</accession>
<name>A0A6N7W3T0_9FIRM</name>
<proteinExistence type="predicted"/>
<dbReference type="InterPro" id="IPR046485">
    <property type="entry name" value="DUF6578"/>
</dbReference>
<reference evidence="1 2" key="1">
    <citation type="submission" date="2019-08" db="EMBL/GenBank/DDBJ databases">
        <title>In-depth cultivation of the pig gut microbiome towards novel bacterial diversity and tailored functional studies.</title>
        <authorList>
            <person name="Wylensek D."/>
            <person name="Hitch T.C.A."/>
            <person name="Clavel T."/>
        </authorList>
    </citation>
    <scope>NUCLEOTIDE SEQUENCE [LARGE SCALE GENOMIC DNA]</scope>
    <source>
        <strain evidence="1 2">WCA-389-WT-23B</strain>
    </source>
</reference>
<keyword evidence="2" id="KW-1185">Reference proteome</keyword>
<dbReference type="Pfam" id="PF20218">
    <property type="entry name" value="DUF6578"/>
    <property type="match status" value="1"/>
</dbReference>
<organism evidence="1 2">
    <name type="scientific">Eisenbergiella porci</name>
    <dbReference type="NCBI Taxonomy" id="2652274"/>
    <lineage>
        <taxon>Bacteria</taxon>
        <taxon>Bacillati</taxon>
        <taxon>Bacillota</taxon>
        <taxon>Clostridia</taxon>
        <taxon>Lachnospirales</taxon>
        <taxon>Lachnospiraceae</taxon>
        <taxon>Eisenbergiella</taxon>
    </lineage>
</organism>
<dbReference type="AlphaFoldDB" id="A0A6N7W3T0"/>
<evidence type="ECO:0000313" key="2">
    <source>
        <dbReference type="Proteomes" id="UP000436047"/>
    </source>
</evidence>
<dbReference type="Proteomes" id="UP000436047">
    <property type="component" value="Unassembled WGS sequence"/>
</dbReference>
<sequence length="121" mass="13421">MECCGTAFSIGDAIKWPVGKGTQLNTLVKVATIDYCYEAHDSNWQKLFVLEGVVENIKILYQRYAAASEDSRLMAPVCGEIVEVNSAKGFEKFNGMEAVGYIVTLKEYIVRPAGKEDIAYQ</sequence>
<protein>
    <submittedName>
        <fullName evidence="1">Uncharacterized protein</fullName>
    </submittedName>
</protein>
<comment type="caution">
    <text evidence="1">The sequence shown here is derived from an EMBL/GenBank/DDBJ whole genome shotgun (WGS) entry which is preliminary data.</text>
</comment>
<gene>
    <name evidence="1" type="ORF">FYJ45_16900</name>
</gene>
<evidence type="ECO:0000313" key="1">
    <source>
        <dbReference type="EMBL" id="MSS89899.1"/>
    </source>
</evidence>
<dbReference type="EMBL" id="VUMI01000029">
    <property type="protein sequence ID" value="MSS89899.1"/>
    <property type="molecule type" value="Genomic_DNA"/>
</dbReference>